<keyword evidence="2" id="KW-1185">Reference proteome</keyword>
<dbReference type="InParanoid" id="A0A0D2WKZ2"/>
<sequence length="128" mass="14685">MLHMLIVGRKCEEMLTPAFGGNFLQLTNFTQLDRVAIFLQRARICKLETVRNHLCHHVDGGLCQAKLDECCSILVCYEATLVDSAIELLTESTPIMHDMREGWEVRVLPTKYCDDVVYESLYVGYVER</sequence>
<gene>
    <name evidence="1" type="ORF">CAOG_001724</name>
</gene>
<name>A0A0D2WKZ2_CAPO3</name>
<protein>
    <submittedName>
        <fullName evidence="1">Uncharacterized protein</fullName>
    </submittedName>
</protein>
<dbReference type="Proteomes" id="UP000008743">
    <property type="component" value="Unassembled WGS sequence"/>
</dbReference>
<organism evidence="1 2">
    <name type="scientific">Capsaspora owczarzaki (strain ATCC 30864)</name>
    <dbReference type="NCBI Taxonomy" id="595528"/>
    <lineage>
        <taxon>Eukaryota</taxon>
        <taxon>Filasterea</taxon>
        <taxon>Capsaspora</taxon>
    </lineage>
</organism>
<reference evidence="2" key="1">
    <citation type="submission" date="2011-02" db="EMBL/GenBank/DDBJ databases">
        <title>The Genome Sequence of Capsaspora owczarzaki ATCC 30864.</title>
        <authorList>
            <person name="Russ C."/>
            <person name="Cuomo C."/>
            <person name="Burger G."/>
            <person name="Gray M.W."/>
            <person name="Holland P.W.H."/>
            <person name="King N."/>
            <person name="Lang F.B.F."/>
            <person name="Roger A.J."/>
            <person name="Ruiz-Trillo I."/>
            <person name="Young S.K."/>
            <person name="Zeng Q."/>
            <person name="Gargeya S."/>
            <person name="Alvarado L."/>
            <person name="Berlin A."/>
            <person name="Chapman S.B."/>
            <person name="Chen Z."/>
            <person name="Freedman E."/>
            <person name="Gellesch M."/>
            <person name="Goldberg J."/>
            <person name="Griggs A."/>
            <person name="Gujja S."/>
            <person name="Heilman E."/>
            <person name="Heiman D."/>
            <person name="Howarth C."/>
            <person name="Mehta T."/>
            <person name="Neiman D."/>
            <person name="Pearson M."/>
            <person name="Roberts A."/>
            <person name="Saif S."/>
            <person name="Shea T."/>
            <person name="Shenoy N."/>
            <person name="Sisk P."/>
            <person name="Stolte C."/>
            <person name="Sykes S."/>
            <person name="White J."/>
            <person name="Yandava C."/>
            <person name="Haas B."/>
            <person name="Nusbaum C."/>
            <person name="Birren B."/>
        </authorList>
    </citation>
    <scope>NUCLEOTIDE SEQUENCE</scope>
    <source>
        <strain evidence="2">ATCC 30864</strain>
    </source>
</reference>
<evidence type="ECO:0000313" key="1">
    <source>
        <dbReference type="EMBL" id="KJE90408.1"/>
    </source>
</evidence>
<dbReference type="EMBL" id="KE346361">
    <property type="protein sequence ID" value="KJE90408.1"/>
    <property type="molecule type" value="Genomic_DNA"/>
</dbReference>
<dbReference type="AlphaFoldDB" id="A0A0D2WKZ2"/>
<evidence type="ECO:0000313" key="2">
    <source>
        <dbReference type="Proteomes" id="UP000008743"/>
    </source>
</evidence>
<dbReference type="PhylomeDB" id="A0A0D2WKZ2"/>
<proteinExistence type="predicted"/>
<accession>A0A0D2WKZ2</accession>